<sequence length="103" mass="11902">MIDPVIRSEIEADRTASFPDPASTVRRLHELIGEELNPAWSLVDNANAWWLGCVEIPFGRMCKGEVVAAEVREIALWADEWWNEFEKKLYQPAILPPARWPER</sequence>
<keyword evidence="2" id="KW-1185">Reference proteome</keyword>
<proteinExistence type="predicted"/>
<dbReference type="Proteomes" id="UP000006786">
    <property type="component" value="Unassembled WGS sequence"/>
</dbReference>
<comment type="caution">
    <text evidence="1">The sequence shown here is derived from an EMBL/GenBank/DDBJ whole genome shotgun (WGS) entry which is preliminary data.</text>
</comment>
<accession>K2LI83</accession>
<gene>
    <name evidence="1" type="ORF">NA2_18166</name>
</gene>
<name>K2LI83_9HYPH</name>
<dbReference type="AlphaFoldDB" id="K2LI83"/>
<dbReference type="RefSeq" id="WP_008598610.1">
    <property type="nucleotide sequence ID" value="NZ_AMRM01000024.1"/>
</dbReference>
<reference evidence="1 2" key="1">
    <citation type="journal article" date="2012" name="J. Bacteriol.">
        <title>Genome Sequence of Nitratireductor pacificus Type Strain pht-3B.</title>
        <authorList>
            <person name="Lai Q."/>
            <person name="Li G."/>
            <person name="Shao Z."/>
        </authorList>
    </citation>
    <scope>NUCLEOTIDE SEQUENCE [LARGE SCALE GENOMIC DNA]</scope>
    <source>
        <strain evidence="2">pht-3B</strain>
    </source>
</reference>
<protein>
    <submittedName>
        <fullName evidence="1">Uncharacterized protein</fullName>
    </submittedName>
</protein>
<dbReference type="PATRIC" id="fig|391937.3.peg.3735"/>
<evidence type="ECO:0000313" key="1">
    <source>
        <dbReference type="EMBL" id="EKF17464.1"/>
    </source>
</evidence>
<evidence type="ECO:0000313" key="2">
    <source>
        <dbReference type="Proteomes" id="UP000006786"/>
    </source>
</evidence>
<organism evidence="1 2">
    <name type="scientific">Nitratireductor pacificus pht-3B</name>
    <dbReference type="NCBI Taxonomy" id="391937"/>
    <lineage>
        <taxon>Bacteria</taxon>
        <taxon>Pseudomonadati</taxon>
        <taxon>Pseudomonadota</taxon>
        <taxon>Alphaproteobacteria</taxon>
        <taxon>Hyphomicrobiales</taxon>
        <taxon>Phyllobacteriaceae</taxon>
        <taxon>Nitratireductor</taxon>
    </lineage>
</organism>
<dbReference type="EMBL" id="AMRM01000024">
    <property type="protein sequence ID" value="EKF17464.1"/>
    <property type="molecule type" value="Genomic_DNA"/>
</dbReference>